<sequence>MTRRAVVVGGAGAVGRLFTERLLEAGTEVTVVDPAETPVSGTARRLRGDITDPGAEFTAALGRADLVVLAVPEPVALAALPGLAGALAPGAVLADTLSVKQAVTRAVREHAPGVQAVGLNPMFAPALGFAGRPVAAVVVHHGPGVTALLELIGQWGATVVRVDAAEHDRLAAASQALTHAAVLGFGLALAGTGVSAADLRPVAPPPATTLLALLARIASGTPEVYWDVQHANAEAGAARKALAEAVHRVADTVEHGTEADFAALLGEVRAYLGDDLAHHRDTCARLFAQP</sequence>
<dbReference type="RefSeq" id="WP_037774646.1">
    <property type="nucleotide sequence ID" value="NZ_CP032229.1"/>
</dbReference>
<dbReference type="Gene3D" id="3.40.50.720">
    <property type="entry name" value="NAD(P)-binding Rossmann-like Domain"/>
    <property type="match status" value="1"/>
</dbReference>
<dbReference type="InterPro" id="IPR046825">
    <property type="entry name" value="PDH_C"/>
</dbReference>
<dbReference type="InterPro" id="IPR003099">
    <property type="entry name" value="Prephen_DH"/>
</dbReference>
<reference evidence="4 5" key="1">
    <citation type="submission" date="2018-08" db="EMBL/GenBank/DDBJ databases">
        <title>The complete genome sequence of Streptomyces seoulensis, a pioneer strain for nickel superoxide dismutase discovery.</title>
        <authorList>
            <person name="Shin J."/>
            <person name="Lee J.-S."/>
            <person name="Lee E.-J."/>
            <person name="Youn H.-D."/>
        </authorList>
    </citation>
    <scope>NUCLEOTIDE SEQUENCE [LARGE SCALE GENOMIC DNA]</scope>
    <source>
        <strain evidence="4 5">KCTC 9819</strain>
    </source>
</reference>
<dbReference type="PROSITE" id="PS51176">
    <property type="entry name" value="PDH_ADH"/>
    <property type="match status" value="1"/>
</dbReference>
<dbReference type="InterPro" id="IPR008927">
    <property type="entry name" value="6-PGluconate_DH-like_C_sf"/>
</dbReference>
<protein>
    <submittedName>
        <fullName evidence="4">Prephenate dehydrogenase/arogenate dehydrogenase family protein</fullName>
    </submittedName>
</protein>
<dbReference type="InterPro" id="IPR046826">
    <property type="entry name" value="PDH_N"/>
</dbReference>
<keyword evidence="5" id="KW-1185">Reference proteome</keyword>
<dbReference type="SUPFAM" id="SSF51735">
    <property type="entry name" value="NAD(P)-binding Rossmann-fold domains"/>
    <property type="match status" value="1"/>
</dbReference>
<dbReference type="InterPro" id="IPR050812">
    <property type="entry name" value="Preph/Arog_dehydrog"/>
</dbReference>
<dbReference type="Pfam" id="PF20463">
    <property type="entry name" value="PDH_C"/>
    <property type="match status" value="1"/>
</dbReference>
<name>A0A4P6TPT1_STRSO</name>
<gene>
    <name evidence="4" type="ORF">D0Z67_01870</name>
</gene>
<evidence type="ECO:0000313" key="4">
    <source>
        <dbReference type="EMBL" id="QBJ89180.1"/>
    </source>
</evidence>
<evidence type="ECO:0000259" key="3">
    <source>
        <dbReference type="PROSITE" id="PS51176"/>
    </source>
</evidence>
<dbReference type="PANTHER" id="PTHR21363">
    <property type="entry name" value="PREPHENATE DEHYDROGENASE"/>
    <property type="match status" value="1"/>
</dbReference>
<dbReference type="Pfam" id="PF02153">
    <property type="entry name" value="PDH_N"/>
    <property type="match status" value="1"/>
</dbReference>
<dbReference type="GO" id="GO:0004665">
    <property type="term" value="F:prephenate dehydrogenase (NADP+) activity"/>
    <property type="evidence" value="ECO:0007669"/>
    <property type="project" value="InterPro"/>
</dbReference>
<dbReference type="GO" id="GO:0070403">
    <property type="term" value="F:NAD+ binding"/>
    <property type="evidence" value="ECO:0007669"/>
    <property type="project" value="InterPro"/>
</dbReference>
<dbReference type="Proteomes" id="UP000292547">
    <property type="component" value="Chromosome"/>
</dbReference>
<dbReference type="PANTHER" id="PTHR21363:SF0">
    <property type="entry name" value="PREPHENATE DEHYDROGENASE [NADP(+)]"/>
    <property type="match status" value="1"/>
</dbReference>
<dbReference type="InterPro" id="IPR036291">
    <property type="entry name" value="NAD(P)-bd_dom_sf"/>
</dbReference>
<organism evidence="4 5">
    <name type="scientific">Streptomyces seoulensis</name>
    <dbReference type="NCBI Taxonomy" id="73044"/>
    <lineage>
        <taxon>Bacteria</taxon>
        <taxon>Bacillati</taxon>
        <taxon>Actinomycetota</taxon>
        <taxon>Actinomycetes</taxon>
        <taxon>Kitasatosporales</taxon>
        <taxon>Streptomycetaceae</taxon>
        <taxon>Streptomyces</taxon>
    </lineage>
</organism>
<feature type="domain" description="Prephenate/arogenate dehydrogenase" evidence="3">
    <location>
        <begin position="3"/>
        <end position="283"/>
    </location>
</feature>
<evidence type="ECO:0000256" key="1">
    <source>
        <dbReference type="ARBA" id="ARBA00007964"/>
    </source>
</evidence>
<dbReference type="GO" id="GO:0008977">
    <property type="term" value="F:prephenate dehydrogenase (NAD+) activity"/>
    <property type="evidence" value="ECO:0007669"/>
    <property type="project" value="InterPro"/>
</dbReference>
<dbReference type="STRING" id="73044.GCA_000725795_02123"/>
<dbReference type="GO" id="GO:0006571">
    <property type="term" value="P:tyrosine biosynthetic process"/>
    <property type="evidence" value="ECO:0007669"/>
    <property type="project" value="InterPro"/>
</dbReference>
<comment type="similarity">
    <text evidence="1">Belongs to the prephenate/arogenate dehydrogenase family.</text>
</comment>
<proteinExistence type="inferred from homology"/>
<dbReference type="KEGG" id="sseo:D0Z67_01870"/>
<dbReference type="OrthoDB" id="4149052at2"/>
<evidence type="ECO:0000313" key="5">
    <source>
        <dbReference type="Proteomes" id="UP000292547"/>
    </source>
</evidence>
<keyword evidence="2" id="KW-0560">Oxidoreductase</keyword>
<dbReference type="GeneID" id="300097674"/>
<dbReference type="EMBL" id="CP032229">
    <property type="protein sequence ID" value="QBJ89180.1"/>
    <property type="molecule type" value="Genomic_DNA"/>
</dbReference>
<evidence type="ECO:0000256" key="2">
    <source>
        <dbReference type="ARBA" id="ARBA00023002"/>
    </source>
</evidence>
<dbReference type="AlphaFoldDB" id="A0A4P6TPT1"/>
<dbReference type="SUPFAM" id="SSF48179">
    <property type="entry name" value="6-phosphogluconate dehydrogenase C-terminal domain-like"/>
    <property type="match status" value="1"/>
</dbReference>
<accession>A0A4P6TPT1</accession>
<dbReference type="Gene3D" id="1.10.3660.10">
    <property type="entry name" value="6-phosphogluconate dehydrogenase C-terminal like domain"/>
    <property type="match status" value="1"/>
</dbReference>